<reference evidence="1" key="2">
    <citation type="journal article" date="2014" name="Sci. Data">
        <title>Genomes of diverse isolates of the marine cyanobacterium Prochlorococcus.</title>
        <authorList>
            <person name="Biller S."/>
            <person name="Berube P."/>
            <person name="Thompson J."/>
            <person name="Kelly L."/>
            <person name="Roggensack S."/>
            <person name="Awad L."/>
            <person name="Roache-Johnson K."/>
            <person name="Ding H."/>
            <person name="Giovannoni S.J."/>
            <person name="Moore L.R."/>
            <person name="Chisholm S.W."/>
        </authorList>
    </citation>
    <scope>NUCLEOTIDE SEQUENCE</scope>
    <source>
        <strain evidence="1">GP2</strain>
    </source>
</reference>
<dbReference type="STRING" id="59925.EU91_0001"/>
<comment type="caution">
    <text evidence="1">The sequence shown here is derived from an EMBL/GenBank/DDBJ whole genome shotgun (WGS) entry which is preliminary data.</text>
</comment>
<reference evidence="3" key="1">
    <citation type="journal article" date="2014" name="Sci. Data">
        <title>Genomes of diverse isolates of the marine cyanobacterium Prochlorococcus.</title>
        <authorList>
            <person name="Biller S."/>
            <person name="Berube P."/>
            <person name="Thompson J."/>
            <person name="Kelly L."/>
            <person name="Roggensack S."/>
            <person name="Awad L."/>
            <person name="Roache-Johnson K."/>
            <person name="Ding H."/>
            <person name="Giovannoni S.J."/>
            <person name="Moore L.R."/>
            <person name="Chisholm S.W."/>
        </authorList>
    </citation>
    <scope>NUCLEOTIDE SEQUENCE [LARGE SCALE GENOMIC DNA]</scope>
    <source>
        <strain evidence="3">GP2</strain>
    </source>
</reference>
<sequence>MGSDGPQNEGVDEDMAYEVFYTYNVNDSMTITPALFIIEHNQAGAEDETGVVVKTSFSF</sequence>
<organism evidence="1 3">
    <name type="scientific">Prochlorococcus marinus str. GP2</name>
    <dbReference type="NCBI Taxonomy" id="59925"/>
    <lineage>
        <taxon>Bacteria</taxon>
        <taxon>Bacillati</taxon>
        <taxon>Cyanobacteriota</taxon>
        <taxon>Cyanophyceae</taxon>
        <taxon>Synechococcales</taxon>
        <taxon>Prochlorococcaceae</taxon>
        <taxon>Prochlorococcus</taxon>
    </lineage>
</organism>
<gene>
    <name evidence="2" type="ORF">EU91_0001</name>
    <name evidence="1" type="ORF">EU91_1069</name>
</gene>
<protein>
    <recommendedName>
        <fullName evidence="4">Porin</fullName>
    </recommendedName>
</protein>
<dbReference type="EMBL" id="JNAH01000001">
    <property type="protein sequence ID" value="KGF89055.1"/>
    <property type="molecule type" value="Genomic_DNA"/>
</dbReference>
<evidence type="ECO:0000313" key="3">
    <source>
        <dbReference type="Proteomes" id="UP000030598"/>
    </source>
</evidence>
<dbReference type="AlphaFoldDB" id="A0A0A1ZFL8"/>
<proteinExistence type="predicted"/>
<evidence type="ECO:0008006" key="4">
    <source>
        <dbReference type="Google" id="ProtNLM"/>
    </source>
</evidence>
<name>A0A0A1ZFL8_PROMR</name>
<evidence type="ECO:0000313" key="1">
    <source>
        <dbReference type="EMBL" id="KGF87341.1"/>
    </source>
</evidence>
<accession>A0A0A1ZFL8</accession>
<evidence type="ECO:0000313" key="2">
    <source>
        <dbReference type="EMBL" id="KGF89055.1"/>
    </source>
</evidence>
<dbReference type="Proteomes" id="UP000030598">
    <property type="component" value="Unassembled WGS sequence"/>
</dbReference>
<dbReference type="EMBL" id="JNAH01000005">
    <property type="protein sequence ID" value="KGF87341.1"/>
    <property type="molecule type" value="Genomic_DNA"/>
</dbReference>